<gene>
    <name evidence="1" type="ORF">O3M35_005962</name>
</gene>
<keyword evidence="2" id="KW-1185">Reference proteome</keyword>
<sequence>MPGLHHGNLCWGNRKSFYIYGEFPTEISSMDIRRYDPVASTTPVYISSSGYYGYQRITNPHKEDETMDTAEDINEEAAVTVPLACRKRQSNELNLEHVKRTRYHEASEPSENFHHRDGRTSLMSTYNLGFYML</sequence>
<protein>
    <submittedName>
        <fullName evidence="1">Uncharacterized protein</fullName>
    </submittedName>
</protein>
<dbReference type="Proteomes" id="UP001461498">
    <property type="component" value="Unassembled WGS sequence"/>
</dbReference>
<dbReference type="AlphaFoldDB" id="A0AAW1DBH9"/>
<evidence type="ECO:0000313" key="2">
    <source>
        <dbReference type="Proteomes" id="UP001461498"/>
    </source>
</evidence>
<comment type="caution">
    <text evidence="1">The sequence shown here is derived from an EMBL/GenBank/DDBJ whole genome shotgun (WGS) entry which is preliminary data.</text>
</comment>
<accession>A0AAW1DBH9</accession>
<reference evidence="1 2" key="1">
    <citation type="submission" date="2022-12" db="EMBL/GenBank/DDBJ databases">
        <title>Chromosome-level genome assembly of true bugs.</title>
        <authorList>
            <person name="Ma L."/>
            <person name="Li H."/>
        </authorList>
    </citation>
    <scope>NUCLEOTIDE SEQUENCE [LARGE SCALE GENOMIC DNA]</scope>
    <source>
        <strain evidence="1">Lab_2022b</strain>
    </source>
</reference>
<name>A0AAW1DBH9_9HEMI</name>
<evidence type="ECO:0000313" key="1">
    <source>
        <dbReference type="EMBL" id="KAK9508386.1"/>
    </source>
</evidence>
<proteinExistence type="predicted"/>
<organism evidence="1 2">
    <name type="scientific">Rhynocoris fuscipes</name>
    <dbReference type="NCBI Taxonomy" id="488301"/>
    <lineage>
        <taxon>Eukaryota</taxon>
        <taxon>Metazoa</taxon>
        <taxon>Ecdysozoa</taxon>
        <taxon>Arthropoda</taxon>
        <taxon>Hexapoda</taxon>
        <taxon>Insecta</taxon>
        <taxon>Pterygota</taxon>
        <taxon>Neoptera</taxon>
        <taxon>Paraneoptera</taxon>
        <taxon>Hemiptera</taxon>
        <taxon>Heteroptera</taxon>
        <taxon>Panheteroptera</taxon>
        <taxon>Cimicomorpha</taxon>
        <taxon>Reduviidae</taxon>
        <taxon>Harpactorinae</taxon>
        <taxon>Harpactorini</taxon>
        <taxon>Rhynocoris</taxon>
    </lineage>
</organism>
<dbReference type="EMBL" id="JAPXFL010000003">
    <property type="protein sequence ID" value="KAK9508386.1"/>
    <property type="molecule type" value="Genomic_DNA"/>
</dbReference>